<keyword evidence="1" id="KW-1133">Transmembrane helix</keyword>
<name>A0A2A2EQN2_9GAMM</name>
<gene>
    <name evidence="2" type="ORF">CK498_21420</name>
</gene>
<evidence type="ECO:0000313" key="2">
    <source>
        <dbReference type="EMBL" id="PAU74685.1"/>
    </source>
</evidence>
<dbReference type="AlphaFoldDB" id="A0A2A2EQN2"/>
<dbReference type="Proteomes" id="UP000217771">
    <property type="component" value="Unassembled WGS sequence"/>
</dbReference>
<keyword evidence="1" id="KW-0472">Membrane</keyword>
<evidence type="ECO:0008006" key="4">
    <source>
        <dbReference type="Google" id="ProtNLM"/>
    </source>
</evidence>
<sequence>MNIDGERTLLGVMLWVTAALSAPITTMVVLWGGGLLALSVGGLSALLFGAALLCTHINQKLDDQVGDDAEQDEGEHGHFADDTPLECSGLRVLRIGKGSPLKGHLSEKSVILKINGVCPATADEANHALVEGRNEVEWMGRNRKPLVAHITIHEHEHDLLAQFEQLNPHLAASTQARA</sequence>
<dbReference type="OrthoDB" id="6165693at2"/>
<keyword evidence="3" id="KW-1185">Reference proteome</keyword>
<protein>
    <recommendedName>
        <fullName evidence="4">PDZ domain-containing protein</fullName>
    </recommendedName>
</protein>
<feature type="transmembrane region" description="Helical" evidence="1">
    <location>
        <begin position="31"/>
        <end position="54"/>
    </location>
</feature>
<evidence type="ECO:0000313" key="3">
    <source>
        <dbReference type="Proteomes" id="UP000217771"/>
    </source>
</evidence>
<evidence type="ECO:0000256" key="1">
    <source>
        <dbReference type="SAM" id="Phobius"/>
    </source>
</evidence>
<comment type="caution">
    <text evidence="2">The sequence shown here is derived from an EMBL/GenBank/DDBJ whole genome shotgun (WGS) entry which is preliminary data.</text>
</comment>
<dbReference type="EMBL" id="NSKB01000009">
    <property type="protein sequence ID" value="PAU74685.1"/>
    <property type="molecule type" value="Genomic_DNA"/>
</dbReference>
<reference evidence="2 3" key="1">
    <citation type="submission" date="2017-08" db="EMBL/GenBank/DDBJ databases">
        <title>Halomonas alkalisoli sp. nov., isolated from saline alkaline soil.</title>
        <authorList>
            <person name="Wang D."/>
            <person name="Zhang G."/>
        </authorList>
    </citation>
    <scope>NUCLEOTIDE SEQUENCE [LARGE SCALE GENOMIC DNA]</scope>
    <source>
        <strain evidence="2 3">WRN001</strain>
    </source>
</reference>
<proteinExistence type="predicted"/>
<keyword evidence="1" id="KW-0812">Transmembrane</keyword>
<accession>A0A2A2EQN2</accession>
<organism evidence="2 3">
    <name type="scientific">Halomonas salipaludis</name>
    <dbReference type="NCBI Taxonomy" id="2032625"/>
    <lineage>
        <taxon>Bacteria</taxon>
        <taxon>Pseudomonadati</taxon>
        <taxon>Pseudomonadota</taxon>
        <taxon>Gammaproteobacteria</taxon>
        <taxon>Oceanospirillales</taxon>
        <taxon>Halomonadaceae</taxon>
        <taxon>Halomonas</taxon>
    </lineage>
</organism>
<dbReference type="RefSeq" id="WP_095622894.1">
    <property type="nucleotide sequence ID" value="NZ_NSKB01000009.1"/>
</dbReference>